<dbReference type="Proteomes" id="UP000095767">
    <property type="component" value="Unassembled WGS sequence"/>
</dbReference>
<dbReference type="PANTHER" id="PTHR47389:SF5">
    <property type="entry name" value="OS09G0436700 PROTEIN"/>
    <property type="match status" value="1"/>
</dbReference>
<keyword evidence="3" id="KW-1185">Reference proteome</keyword>
<proteinExistence type="predicted"/>
<gene>
    <name evidence="2" type="ORF">BAE44_0001283</name>
</gene>
<dbReference type="PANTHER" id="PTHR47389">
    <property type="entry name" value="OS09G0436400 PROTEIN"/>
    <property type="match status" value="1"/>
</dbReference>
<protein>
    <submittedName>
        <fullName evidence="2">Uncharacterized protein</fullName>
    </submittedName>
</protein>
<dbReference type="AlphaFoldDB" id="A0A1E5WJY3"/>
<dbReference type="EMBL" id="LWDX02004554">
    <property type="protein sequence ID" value="OEL37697.1"/>
    <property type="molecule type" value="Genomic_DNA"/>
</dbReference>
<feature type="region of interest" description="Disordered" evidence="1">
    <location>
        <begin position="1"/>
        <end position="55"/>
    </location>
</feature>
<accession>A0A1E5WJY3</accession>
<name>A0A1E5WJY3_9POAL</name>
<evidence type="ECO:0000313" key="2">
    <source>
        <dbReference type="EMBL" id="OEL37697.1"/>
    </source>
</evidence>
<evidence type="ECO:0000256" key="1">
    <source>
        <dbReference type="SAM" id="MobiDB-lite"/>
    </source>
</evidence>
<comment type="caution">
    <text evidence="2">The sequence shown here is derived from an EMBL/GenBank/DDBJ whole genome shotgun (WGS) entry which is preliminary data.</text>
</comment>
<sequence>MSTEDEQPPLIPQYSANDEDETPQRGELEEESGNERSSSGDFCGQDPNNSRYNLCGRGVDEATQLRREEHKRMRLKHIERKRLRREQQRREGDKKLFSCSGPIVEFLNDTGYVVTSASLIRCPDKDEQADELKVEESSAEHSEIQVGDIITHVDSLPFSSAAELGGILLDMCGKLMLDRQKLNLSDDFNQTAPVMCLKFRVRTFGEGMPEITTATVNVGKFTPGGGQYRWPLPRPIIVRQCAYGKVVDEEWCIASRDA</sequence>
<organism evidence="2 3">
    <name type="scientific">Dichanthelium oligosanthes</name>
    <dbReference type="NCBI Taxonomy" id="888268"/>
    <lineage>
        <taxon>Eukaryota</taxon>
        <taxon>Viridiplantae</taxon>
        <taxon>Streptophyta</taxon>
        <taxon>Embryophyta</taxon>
        <taxon>Tracheophyta</taxon>
        <taxon>Spermatophyta</taxon>
        <taxon>Magnoliopsida</taxon>
        <taxon>Liliopsida</taxon>
        <taxon>Poales</taxon>
        <taxon>Poaceae</taxon>
        <taxon>PACMAD clade</taxon>
        <taxon>Panicoideae</taxon>
        <taxon>Panicodae</taxon>
        <taxon>Paniceae</taxon>
        <taxon>Dichantheliinae</taxon>
        <taxon>Dichanthelium</taxon>
    </lineage>
</organism>
<dbReference type="STRING" id="888268.A0A1E5WJY3"/>
<evidence type="ECO:0000313" key="3">
    <source>
        <dbReference type="Proteomes" id="UP000095767"/>
    </source>
</evidence>
<reference evidence="2 3" key="1">
    <citation type="submission" date="2016-09" db="EMBL/GenBank/DDBJ databases">
        <title>The draft genome of Dichanthelium oligosanthes: A C3 panicoid grass species.</title>
        <authorList>
            <person name="Studer A.J."/>
            <person name="Schnable J.C."/>
            <person name="Brutnell T.P."/>
        </authorList>
    </citation>
    <scope>NUCLEOTIDE SEQUENCE [LARGE SCALE GENOMIC DNA]</scope>
    <source>
        <strain evidence="3">cv. Kellogg 1175</strain>
        <tissue evidence="2">Leaf</tissue>
    </source>
</reference>
<dbReference type="OrthoDB" id="4217619at2759"/>